<organism evidence="12 13">
    <name type="scientific">Amylocarpus encephaloides</name>
    <dbReference type="NCBI Taxonomy" id="45428"/>
    <lineage>
        <taxon>Eukaryota</taxon>
        <taxon>Fungi</taxon>
        <taxon>Dikarya</taxon>
        <taxon>Ascomycota</taxon>
        <taxon>Pezizomycotina</taxon>
        <taxon>Leotiomycetes</taxon>
        <taxon>Helotiales</taxon>
        <taxon>Helotiales incertae sedis</taxon>
        <taxon>Amylocarpus</taxon>
    </lineage>
</organism>
<evidence type="ECO:0000256" key="6">
    <source>
        <dbReference type="ARBA" id="ARBA00022664"/>
    </source>
</evidence>
<comment type="similarity">
    <text evidence="3">Belongs to the SQS1 family.</text>
</comment>
<dbReference type="InterPro" id="IPR034082">
    <property type="entry name" value="R3H_G-patch"/>
</dbReference>
<dbReference type="InterPro" id="IPR001374">
    <property type="entry name" value="R3H_dom"/>
</dbReference>
<feature type="compositionally biased region" description="Basic and acidic residues" evidence="9">
    <location>
        <begin position="577"/>
        <end position="591"/>
    </location>
</feature>
<evidence type="ECO:0000256" key="2">
    <source>
        <dbReference type="ARBA" id="ARBA00004496"/>
    </source>
</evidence>
<evidence type="ECO:0000313" key="12">
    <source>
        <dbReference type="EMBL" id="KAG9228808.1"/>
    </source>
</evidence>
<evidence type="ECO:0000256" key="9">
    <source>
        <dbReference type="SAM" id="MobiDB-lite"/>
    </source>
</evidence>
<dbReference type="CDD" id="cd02646">
    <property type="entry name" value="R3H_G-patch"/>
    <property type="match status" value="1"/>
</dbReference>
<protein>
    <recommendedName>
        <fullName evidence="4">Protein SQS1</fullName>
    </recommendedName>
</protein>
<keyword evidence="13" id="KW-1185">Reference proteome</keyword>
<comment type="subcellular location">
    <subcellularLocation>
        <location evidence="2">Cytoplasm</location>
    </subcellularLocation>
    <subcellularLocation>
        <location evidence="1">Nucleus</location>
    </subcellularLocation>
</comment>
<dbReference type="SMART" id="SM00393">
    <property type="entry name" value="R3H"/>
    <property type="match status" value="1"/>
</dbReference>
<evidence type="ECO:0000256" key="8">
    <source>
        <dbReference type="ARBA" id="ARBA00023242"/>
    </source>
</evidence>
<feature type="region of interest" description="Disordered" evidence="9">
    <location>
        <begin position="416"/>
        <end position="447"/>
    </location>
</feature>
<reference evidence="12" key="1">
    <citation type="journal article" date="2021" name="IMA Fungus">
        <title>Genomic characterization of three marine fungi, including Emericellopsis atlantica sp. nov. with signatures of a generalist lifestyle and marine biomass degradation.</title>
        <authorList>
            <person name="Hagestad O.C."/>
            <person name="Hou L."/>
            <person name="Andersen J.H."/>
            <person name="Hansen E.H."/>
            <person name="Altermark B."/>
            <person name="Li C."/>
            <person name="Kuhnert E."/>
            <person name="Cox R.J."/>
            <person name="Crous P.W."/>
            <person name="Spatafora J.W."/>
            <person name="Lail K."/>
            <person name="Amirebrahimi M."/>
            <person name="Lipzen A."/>
            <person name="Pangilinan J."/>
            <person name="Andreopoulos W."/>
            <person name="Hayes R.D."/>
            <person name="Ng V."/>
            <person name="Grigoriev I.V."/>
            <person name="Jackson S.A."/>
            <person name="Sutton T.D.S."/>
            <person name="Dobson A.D.W."/>
            <person name="Rama T."/>
        </authorList>
    </citation>
    <scope>NUCLEOTIDE SEQUENCE</scope>
    <source>
        <strain evidence="12">TRa018bII</strain>
    </source>
</reference>
<dbReference type="PANTHER" id="PTHR14195">
    <property type="entry name" value="G PATCH DOMAIN CONTAINING PROTEIN 2"/>
    <property type="match status" value="1"/>
</dbReference>
<keyword evidence="8" id="KW-0539">Nucleus</keyword>
<evidence type="ECO:0000259" key="10">
    <source>
        <dbReference type="PROSITE" id="PS50174"/>
    </source>
</evidence>
<dbReference type="Proteomes" id="UP000824998">
    <property type="component" value="Unassembled WGS sequence"/>
</dbReference>
<dbReference type="Pfam" id="PF01585">
    <property type="entry name" value="G-patch"/>
    <property type="match status" value="1"/>
</dbReference>
<dbReference type="SMART" id="SM00443">
    <property type="entry name" value="G_patch"/>
    <property type="match status" value="1"/>
</dbReference>
<keyword evidence="5" id="KW-0963">Cytoplasm</keyword>
<feature type="compositionally biased region" description="Polar residues" evidence="9">
    <location>
        <begin position="222"/>
        <end position="232"/>
    </location>
</feature>
<feature type="region of interest" description="Disordered" evidence="9">
    <location>
        <begin position="222"/>
        <end position="276"/>
    </location>
</feature>
<dbReference type="GO" id="GO:0008380">
    <property type="term" value="P:RNA splicing"/>
    <property type="evidence" value="ECO:0007669"/>
    <property type="project" value="UniProtKB-KW"/>
</dbReference>
<dbReference type="Pfam" id="PF01424">
    <property type="entry name" value="R3H"/>
    <property type="match status" value="1"/>
</dbReference>
<dbReference type="GO" id="GO:0003676">
    <property type="term" value="F:nucleic acid binding"/>
    <property type="evidence" value="ECO:0007669"/>
    <property type="project" value="UniProtKB-UniRule"/>
</dbReference>
<dbReference type="PROSITE" id="PS51061">
    <property type="entry name" value="R3H"/>
    <property type="match status" value="1"/>
</dbReference>
<feature type="domain" description="R3H" evidence="11">
    <location>
        <begin position="612"/>
        <end position="674"/>
    </location>
</feature>
<feature type="region of interest" description="Disordered" evidence="9">
    <location>
        <begin position="577"/>
        <end position="606"/>
    </location>
</feature>
<dbReference type="EMBL" id="MU251858">
    <property type="protein sequence ID" value="KAG9228808.1"/>
    <property type="molecule type" value="Genomic_DNA"/>
</dbReference>
<evidence type="ECO:0000256" key="4">
    <source>
        <dbReference type="ARBA" id="ARBA00018964"/>
    </source>
</evidence>
<gene>
    <name evidence="12" type="ORF">BJ875DRAFT_223578</name>
</gene>
<name>A0A9P8BZS9_9HELO</name>
<feature type="compositionally biased region" description="Acidic residues" evidence="9">
    <location>
        <begin position="431"/>
        <end position="445"/>
    </location>
</feature>
<keyword evidence="6" id="KW-0507">mRNA processing</keyword>
<feature type="region of interest" description="Disordered" evidence="9">
    <location>
        <begin position="170"/>
        <end position="190"/>
    </location>
</feature>
<dbReference type="InterPro" id="IPR036867">
    <property type="entry name" value="R3H_dom_sf"/>
</dbReference>
<dbReference type="GO" id="GO:0005634">
    <property type="term" value="C:nucleus"/>
    <property type="evidence" value="ECO:0007669"/>
    <property type="project" value="UniProtKB-SubCell"/>
</dbReference>
<accession>A0A9P8BZS9</accession>
<dbReference type="Gene3D" id="3.30.1370.50">
    <property type="entry name" value="R3H-like domain"/>
    <property type="match status" value="1"/>
</dbReference>
<feature type="region of interest" description="Disordered" evidence="9">
    <location>
        <begin position="703"/>
        <end position="733"/>
    </location>
</feature>
<feature type="domain" description="G-patch" evidence="10">
    <location>
        <begin position="737"/>
        <end position="780"/>
    </location>
</feature>
<evidence type="ECO:0000256" key="5">
    <source>
        <dbReference type="ARBA" id="ARBA00022490"/>
    </source>
</evidence>
<evidence type="ECO:0000256" key="1">
    <source>
        <dbReference type="ARBA" id="ARBA00004123"/>
    </source>
</evidence>
<dbReference type="PROSITE" id="PS50174">
    <property type="entry name" value="G_PATCH"/>
    <property type="match status" value="1"/>
</dbReference>
<evidence type="ECO:0000256" key="3">
    <source>
        <dbReference type="ARBA" id="ARBA00010306"/>
    </source>
</evidence>
<dbReference type="AlphaFoldDB" id="A0A9P8BZS9"/>
<dbReference type="InterPro" id="IPR000467">
    <property type="entry name" value="G_patch_dom"/>
</dbReference>
<sequence length="780" mass="86901">MPRSKKAARRGNFSKASRGNVFVPFNGASSTPLRMHHGAGFTLQQEANNTGRHSASGNTDRRLRDVKVNFVSAGNLHNEEAAESESMKAETALAHMTLEPPMLDPQARKRESRDIAHKANYSPLEPEVPLPFIIDTCGSQIVSPSLPAPNIRPVSPTPSDSSEEVILFRGRGRQPRTFSDRPRKAAVNANDSTVDKKIKIIEGKLREKEELLEAARYRNNFQQDSRNVTQPDLQRLPLVDDSRDDSKSGPREGQRSRRQQRKRNFQQSTKQQNDEDALFADYIANIDAEESLGEASGTLQSRELGGAEYGIYQEEQASFSSEAFLTDAPHDHTPNEWDASDLQDFEESSTSDTGLDAFGAILSKRNSKSGTQYLVVFENQSVDARWVEESNFTSADARRLMSDYETSAKLVAEAMKDVDGPTDSAGVNGSLEDDDEEDEDNDDDADLSRIRLDRMSDEHIARLLAKQEELGMGSDQLVLLDHEVDNKSDEYEGFSTFQQSSFNSTMAKRSKRSGARCPRGVFPAAHALVDGYDGFDVLDFDRPSLKKKPKGRKGKLQYDISDSELENDMQNAWENDRLKKKERKQQREELRAQGLLGSDNKKPNLQGKYKEGMRMYAVKEEIKEFLMRTDTTLALPPMNKLDRKIVHELGNIFNLKTKSVGQGNDRRPILYRIARTPRVYVEGTFEVADARLCRRFLPRMDPGSKKSGASRLGRGGDTGTRYRDGDVVGASAPELGAENKGRAMLEKMGWSTGTALGALNNKGILQPVTHVVKTSKAGLG</sequence>
<feature type="compositionally biased region" description="Basic and acidic residues" evidence="9">
    <location>
        <begin position="238"/>
        <end position="255"/>
    </location>
</feature>
<feature type="region of interest" description="Disordered" evidence="9">
    <location>
        <begin position="1"/>
        <end position="25"/>
    </location>
</feature>
<dbReference type="OrthoDB" id="21470at2759"/>
<evidence type="ECO:0000256" key="7">
    <source>
        <dbReference type="ARBA" id="ARBA00023187"/>
    </source>
</evidence>
<dbReference type="SUPFAM" id="SSF82708">
    <property type="entry name" value="R3H domain"/>
    <property type="match status" value="1"/>
</dbReference>
<evidence type="ECO:0000313" key="13">
    <source>
        <dbReference type="Proteomes" id="UP000824998"/>
    </source>
</evidence>
<proteinExistence type="inferred from homology"/>
<dbReference type="GO" id="GO:0005737">
    <property type="term" value="C:cytoplasm"/>
    <property type="evidence" value="ECO:0007669"/>
    <property type="project" value="UniProtKB-SubCell"/>
</dbReference>
<evidence type="ECO:0000259" key="11">
    <source>
        <dbReference type="PROSITE" id="PS51061"/>
    </source>
</evidence>
<keyword evidence="7" id="KW-0508">mRNA splicing</keyword>
<dbReference type="InterPro" id="IPR051189">
    <property type="entry name" value="Splicing_assoc_domain"/>
</dbReference>
<comment type="caution">
    <text evidence="12">The sequence shown here is derived from an EMBL/GenBank/DDBJ whole genome shotgun (WGS) entry which is preliminary data.</text>
</comment>
<dbReference type="GO" id="GO:0006397">
    <property type="term" value="P:mRNA processing"/>
    <property type="evidence" value="ECO:0007669"/>
    <property type="project" value="UniProtKB-KW"/>
</dbReference>